<keyword evidence="1" id="KW-0723">Serine/threonine-protein kinase</keyword>
<dbReference type="PANTHER" id="PTHR35526:SF3">
    <property type="entry name" value="ANTI-SIGMA-F FACTOR RSBW"/>
    <property type="match status" value="1"/>
</dbReference>
<feature type="region of interest" description="Disordered" evidence="2">
    <location>
        <begin position="148"/>
        <end position="173"/>
    </location>
</feature>
<dbReference type="InterPro" id="IPR003594">
    <property type="entry name" value="HATPase_dom"/>
</dbReference>
<sequence>MKDNSVDNSPTVATAGCRFPRHRQSASRARAFVRAFLATVEAGERYRETGELVVSELVANAVEHARTPPDRLIEVMCALHGGVLRVEVHDGDPAPPRPRRADAYDDRGRGLVLVEALSAAWGHGSRVGAVGKCVWAVIALGPASVPVAAPSSTPRGESTPATALDAGRTPTLR</sequence>
<keyword evidence="4" id="KW-0808">Transferase</keyword>
<dbReference type="STRING" id="310780.SAMN05216267_10325"/>
<dbReference type="OrthoDB" id="4251531at2"/>
<dbReference type="InterPro" id="IPR036890">
    <property type="entry name" value="HATPase_C_sf"/>
</dbReference>
<organism evidence="4 5">
    <name type="scientific">Actinacidiphila rubida</name>
    <dbReference type="NCBI Taxonomy" id="310780"/>
    <lineage>
        <taxon>Bacteria</taxon>
        <taxon>Bacillati</taxon>
        <taxon>Actinomycetota</taxon>
        <taxon>Actinomycetes</taxon>
        <taxon>Kitasatosporales</taxon>
        <taxon>Streptomycetaceae</taxon>
        <taxon>Actinacidiphila</taxon>
    </lineage>
</organism>
<keyword evidence="5" id="KW-1185">Reference proteome</keyword>
<dbReference type="Gene3D" id="3.30.565.10">
    <property type="entry name" value="Histidine kinase-like ATPase, C-terminal domain"/>
    <property type="match status" value="1"/>
</dbReference>
<gene>
    <name evidence="4" type="ORF">SAMN05216267_10325</name>
</gene>
<dbReference type="PANTHER" id="PTHR35526">
    <property type="entry name" value="ANTI-SIGMA-F FACTOR RSBW-RELATED"/>
    <property type="match status" value="1"/>
</dbReference>
<dbReference type="GO" id="GO:0004674">
    <property type="term" value="F:protein serine/threonine kinase activity"/>
    <property type="evidence" value="ECO:0007669"/>
    <property type="project" value="UniProtKB-KW"/>
</dbReference>
<dbReference type="RefSeq" id="WP_075017765.1">
    <property type="nucleotide sequence ID" value="NZ_FODD01000032.1"/>
</dbReference>
<evidence type="ECO:0000256" key="1">
    <source>
        <dbReference type="ARBA" id="ARBA00022527"/>
    </source>
</evidence>
<dbReference type="AlphaFoldDB" id="A0A1H8R015"/>
<proteinExistence type="predicted"/>
<reference evidence="4 5" key="1">
    <citation type="submission" date="2016-10" db="EMBL/GenBank/DDBJ databases">
        <authorList>
            <person name="de Groot N.N."/>
        </authorList>
    </citation>
    <scope>NUCLEOTIDE SEQUENCE [LARGE SCALE GENOMIC DNA]</scope>
    <source>
        <strain evidence="4 5">CGMCC 4.2026</strain>
    </source>
</reference>
<feature type="compositionally biased region" description="Polar residues" evidence="2">
    <location>
        <begin position="150"/>
        <end position="161"/>
    </location>
</feature>
<evidence type="ECO:0000256" key="2">
    <source>
        <dbReference type="SAM" id="MobiDB-lite"/>
    </source>
</evidence>
<protein>
    <submittedName>
        <fullName evidence="4">Anti-sigma regulatory factor (Ser/Thr protein kinase)</fullName>
    </submittedName>
</protein>
<dbReference type="CDD" id="cd16936">
    <property type="entry name" value="HATPase_RsbW-like"/>
    <property type="match status" value="1"/>
</dbReference>
<evidence type="ECO:0000259" key="3">
    <source>
        <dbReference type="Pfam" id="PF13581"/>
    </source>
</evidence>
<dbReference type="SUPFAM" id="SSF55874">
    <property type="entry name" value="ATPase domain of HSP90 chaperone/DNA topoisomerase II/histidine kinase"/>
    <property type="match status" value="1"/>
</dbReference>
<evidence type="ECO:0000313" key="4">
    <source>
        <dbReference type="EMBL" id="SEO59233.1"/>
    </source>
</evidence>
<dbReference type="Proteomes" id="UP000181951">
    <property type="component" value="Unassembled WGS sequence"/>
</dbReference>
<keyword evidence="4" id="KW-0418">Kinase</keyword>
<dbReference type="EMBL" id="FODD01000032">
    <property type="protein sequence ID" value="SEO59233.1"/>
    <property type="molecule type" value="Genomic_DNA"/>
</dbReference>
<evidence type="ECO:0000313" key="5">
    <source>
        <dbReference type="Proteomes" id="UP000181951"/>
    </source>
</evidence>
<dbReference type="Pfam" id="PF13581">
    <property type="entry name" value="HATPase_c_2"/>
    <property type="match status" value="1"/>
</dbReference>
<feature type="domain" description="Histidine kinase/HSP90-like ATPase" evidence="3">
    <location>
        <begin position="24"/>
        <end position="136"/>
    </location>
</feature>
<name>A0A1H8R015_9ACTN</name>
<dbReference type="InterPro" id="IPR050267">
    <property type="entry name" value="Anti-sigma-factor_SerPK"/>
</dbReference>
<accession>A0A1H8R015</accession>